<evidence type="ECO:0000256" key="1">
    <source>
        <dbReference type="ARBA" id="ARBA00022729"/>
    </source>
</evidence>
<accession>A0ABN6DV46</accession>
<dbReference type="InterPro" id="IPR051829">
    <property type="entry name" value="Multiheme_Cytochr_ET"/>
</dbReference>
<feature type="domain" description="Doubled CXXCH motif" evidence="3">
    <location>
        <begin position="185"/>
        <end position="219"/>
    </location>
</feature>
<keyword evidence="5" id="KW-1185">Reference proteome</keyword>
<reference evidence="4 5" key="1">
    <citation type="journal article" date="2016" name="C (Basel)">
        <title>Selective Growth of and Electricity Production by Marine Exoelectrogenic Bacteria in Self-Aggregated Hydrogel of Microbially Reduced Graphene Oxide.</title>
        <authorList>
            <person name="Yoshida N."/>
            <person name="Goto Y."/>
            <person name="Miyata Y."/>
        </authorList>
    </citation>
    <scope>NUCLEOTIDE SEQUENCE [LARGE SCALE GENOMIC DNA]</scope>
    <source>
        <strain evidence="4 5">NIT-T3</strain>
    </source>
</reference>
<organism evidence="4 5">
    <name type="scientific">Desulfuromonas versatilis</name>
    <dbReference type="NCBI Taxonomy" id="2802975"/>
    <lineage>
        <taxon>Bacteria</taxon>
        <taxon>Pseudomonadati</taxon>
        <taxon>Thermodesulfobacteriota</taxon>
        <taxon>Desulfuromonadia</taxon>
        <taxon>Desulfuromonadales</taxon>
        <taxon>Desulfuromonadaceae</taxon>
        <taxon>Desulfuromonas</taxon>
    </lineage>
</organism>
<dbReference type="SUPFAM" id="SSF48695">
    <property type="entry name" value="Multiheme cytochromes"/>
    <property type="match status" value="1"/>
</dbReference>
<proteinExistence type="predicted"/>
<dbReference type="Pfam" id="PF09699">
    <property type="entry name" value="Paired_CXXCH_1"/>
    <property type="match status" value="2"/>
</dbReference>
<evidence type="ECO:0000313" key="4">
    <source>
        <dbReference type="EMBL" id="BCR03991.1"/>
    </source>
</evidence>
<sequence>MRRSALIVAGLAVFAGSTAAFAQSSPPSRSLLATPHNLAISGGGGEHDIHSTEESRVCIFCHTPHHAQAIAPLWSRDADVLTIYIPYSSPTLKAGTQQPQGASRVCLSCHDGTIALGLLAGGVNLDPALPAIPQHSDPARNASLGTDLSDDHPISIAFLPGMNPELNDPSTLPEAMKQAEADYLECTACHDPHNNQYGNFLVLDSSGQEDALCTTCHKKYGWELADSVHRTGGSRFPGVGAEVAQRGCRNCHRPHSAAGSPYLLEAAEEEANCLTACHQGFPFSDVASQFSATAYHHPVENYLGVHRANPTTGMEDVPVAAAEKHVECVDCHNPHQAGWQGSPLGSSTPSLPPATTAPQVSGALRGVRGVDKTGTQPVSEASAEYEICFKCHAGPSADQFIGFAGRPVRQFESFDQSQRFYIGNPSYHPVTEDRIGNGASLLSSYQVGTIRVYCVDCHSPHGSNEPHFLLLANQDAYPAAVPDYPLCFKCHDQQYLWDPLTIPSSSAADLHKTHVKGKDIPCSVCHDPHGVPASRGATAANAGHLINFDTRYAGATPSYDAFGRTCTVACHTNNPRTY</sequence>
<keyword evidence="1 2" id="KW-0732">Signal</keyword>
<gene>
    <name evidence="4" type="ORF">DESUT3_10600</name>
</gene>
<dbReference type="EMBL" id="AP024355">
    <property type="protein sequence ID" value="BCR03991.1"/>
    <property type="molecule type" value="Genomic_DNA"/>
</dbReference>
<name>A0ABN6DV46_9BACT</name>
<dbReference type="InterPro" id="IPR010177">
    <property type="entry name" value="Paired_CXXCH_1"/>
</dbReference>
<feature type="domain" description="Doubled CXXCH motif" evidence="3">
    <location>
        <begin position="454"/>
        <end position="493"/>
    </location>
</feature>
<evidence type="ECO:0000256" key="2">
    <source>
        <dbReference type="SAM" id="SignalP"/>
    </source>
</evidence>
<dbReference type="Proteomes" id="UP001319827">
    <property type="component" value="Chromosome"/>
</dbReference>
<dbReference type="RefSeq" id="WP_221251423.1">
    <property type="nucleotide sequence ID" value="NZ_AP024355.1"/>
</dbReference>
<feature type="signal peptide" evidence="2">
    <location>
        <begin position="1"/>
        <end position="22"/>
    </location>
</feature>
<dbReference type="Gene3D" id="1.10.1130.10">
    <property type="entry name" value="Flavocytochrome C3, Chain A"/>
    <property type="match status" value="2"/>
</dbReference>
<dbReference type="PANTHER" id="PTHR35038">
    <property type="entry name" value="DISSIMILATORY SULFITE REDUCTASE SIRA"/>
    <property type="match status" value="1"/>
</dbReference>
<reference evidence="4 5" key="2">
    <citation type="journal article" date="2021" name="Int. J. Syst. Evol. Microbiol.">
        <title>Isolation and Polyphasic Characterization of Desulfuromonas versatilis sp. Nov., an Electrogenic Bacteria Capable of Versatile Metabolism Isolated from a Graphene Oxide-Reducing Enrichment Culture.</title>
        <authorList>
            <person name="Xie L."/>
            <person name="Yoshida N."/>
            <person name="Ishii S."/>
            <person name="Meng L."/>
        </authorList>
    </citation>
    <scope>NUCLEOTIDE SEQUENCE [LARGE SCALE GENOMIC DNA]</scope>
    <source>
        <strain evidence="4 5">NIT-T3</strain>
    </source>
</reference>
<evidence type="ECO:0000313" key="5">
    <source>
        <dbReference type="Proteomes" id="UP001319827"/>
    </source>
</evidence>
<protein>
    <submittedName>
        <fullName evidence="4">C-type cytochrome</fullName>
    </submittedName>
</protein>
<feature type="chain" id="PRO_5047241913" evidence="2">
    <location>
        <begin position="23"/>
        <end position="578"/>
    </location>
</feature>
<dbReference type="InterPro" id="IPR036280">
    <property type="entry name" value="Multihaem_cyt_sf"/>
</dbReference>
<evidence type="ECO:0000259" key="3">
    <source>
        <dbReference type="Pfam" id="PF09699"/>
    </source>
</evidence>